<protein>
    <submittedName>
        <fullName evidence="2">Uncharacterized protein</fullName>
    </submittedName>
</protein>
<organism evidence="2 3">
    <name type="scientific">Drosophila willistoni</name>
    <name type="common">Fruit fly</name>
    <dbReference type="NCBI Taxonomy" id="7260"/>
    <lineage>
        <taxon>Eukaryota</taxon>
        <taxon>Metazoa</taxon>
        <taxon>Ecdysozoa</taxon>
        <taxon>Arthropoda</taxon>
        <taxon>Hexapoda</taxon>
        <taxon>Insecta</taxon>
        <taxon>Pterygota</taxon>
        <taxon>Neoptera</taxon>
        <taxon>Endopterygota</taxon>
        <taxon>Diptera</taxon>
        <taxon>Brachycera</taxon>
        <taxon>Muscomorpha</taxon>
        <taxon>Ephydroidea</taxon>
        <taxon>Drosophilidae</taxon>
        <taxon>Drosophila</taxon>
        <taxon>Sophophora</taxon>
    </lineage>
</organism>
<dbReference type="eggNOG" id="ENOG502T8UE">
    <property type="taxonomic scope" value="Eukaryota"/>
</dbReference>
<name>B4NPT4_DROWI</name>
<evidence type="ECO:0000256" key="1">
    <source>
        <dbReference type="SAM" id="MobiDB-lite"/>
    </source>
</evidence>
<dbReference type="AlphaFoldDB" id="B4NPT4"/>
<dbReference type="KEGG" id="dwi:6652800"/>
<feature type="region of interest" description="Disordered" evidence="1">
    <location>
        <begin position="1"/>
        <end position="28"/>
    </location>
</feature>
<dbReference type="PhylomeDB" id="B4NPT4"/>
<gene>
    <name evidence="2" type="primary">Dwil\GK14553</name>
    <name evidence="2" type="ORF">Dwil_GK14553</name>
</gene>
<sequence length="87" mass="10164">MSSEQQEQEESTPTIRRGPPMPSEDMMRNSIASNLTQILLNMRNANYQQQCREILQVDDLSQGAYSKILNILKYIDEKRPHPRTRET</sequence>
<dbReference type="HOGENOM" id="CLU_2485789_0_0_1"/>
<dbReference type="EMBL" id="CH964291">
    <property type="protein sequence ID" value="EDW86524.1"/>
    <property type="molecule type" value="Genomic_DNA"/>
</dbReference>
<accession>B4NPT4</accession>
<keyword evidence="3" id="KW-1185">Reference proteome</keyword>
<feature type="compositionally biased region" description="Acidic residues" evidence="1">
    <location>
        <begin position="1"/>
        <end position="10"/>
    </location>
</feature>
<proteinExistence type="predicted"/>
<dbReference type="OrthoDB" id="8019026at2759"/>
<dbReference type="InParanoid" id="B4NPT4"/>
<evidence type="ECO:0000313" key="2">
    <source>
        <dbReference type="EMBL" id="EDW86524.1"/>
    </source>
</evidence>
<evidence type="ECO:0000313" key="3">
    <source>
        <dbReference type="Proteomes" id="UP000007798"/>
    </source>
</evidence>
<reference evidence="2 3" key="1">
    <citation type="journal article" date="2007" name="Nature">
        <title>Evolution of genes and genomes on the Drosophila phylogeny.</title>
        <authorList>
            <consortium name="Drosophila 12 Genomes Consortium"/>
            <person name="Clark A.G."/>
            <person name="Eisen M.B."/>
            <person name="Smith D.R."/>
            <person name="Bergman C.M."/>
            <person name="Oliver B."/>
            <person name="Markow T.A."/>
            <person name="Kaufman T.C."/>
            <person name="Kellis M."/>
            <person name="Gelbart W."/>
            <person name="Iyer V.N."/>
            <person name="Pollard D.A."/>
            <person name="Sackton T.B."/>
            <person name="Larracuente A.M."/>
            <person name="Singh N.D."/>
            <person name="Abad J.P."/>
            <person name="Abt D.N."/>
            <person name="Adryan B."/>
            <person name="Aguade M."/>
            <person name="Akashi H."/>
            <person name="Anderson W.W."/>
            <person name="Aquadro C.F."/>
            <person name="Ardell D.H."/>
            <person name="Arguello R."/>
            <person name="Artieri C.G."/>
            <person name="Barbash D.A."/>
            <person name="Barker D."/>
            <person name="Barsanti P."/>
            <person name="Batterham P."/>
            <person name="Batzoglou S."/>
            <person name="Begun D."/>
            <person name="Bhutkar A."/>
            <person name="Blanco E."/>
            <person name="Bosak S.A."/>
            <person name="Bradley R.K."/>
            <person name="Brand A.D."/>
            <person name="Brent M.R."/>
            <person name="Brooks A.N."/>
            <person name="Brown R.H."/>
            <person name="Butlin R.K."/>
            <person name="Caggese C."/>
            <person name="Calvi B.R."/>
            <person name="Bernardo de Carvalho A."/>
            <person name="Caspi A."/>
            <person name="Castrezana S."/>
            <person name="Celniker S.E."/>
            <person name="Chang J.L."/>
            <person name="Chapple C."/>
            <person name="Chatterji S."/>
            <person name="Chinwalla A."/>
            <person name="Civetta A."/>
            <person name="Clifton S.W."/>
            <person name="Comeron J.M."/>
            <person name="Costello J.C."/>
            <person name="Coyne J.A."/>
            <person name="Daub J."/>
            <person name="David R.G."/>
            <person name="Delcher A.L."/>
            <person name="Delehaunty K."/>
            <person name="Do C.B."/>
            <person name="Ebling H."/>
            <person name="Edwards K."/>
            <person name="Eickbush T."/>
            <person name="Evans J.D."/>
            <person name="Filipski A."/>
            <person name="Findeiss S."/>
            <person name="Freyhult E."/>
            <person name="Fulton L."/>
            <person name="Fulton R."/>
            <person name="Garcia A.C."/>
            <person name="Gardiner A."/>
            <person name="Garfield D.A."/>
            <person name="Garvin B.E."/>
            <person name="Gibson G."/>
            <person name="Gilbert D."/>
            <person name="Gnerre S."/>
            <person name="Godfrey J."/>
            <person name="Good R."/>
            <person name="Gotea V."/>
            <person name="Gravely B."/>
            <person name="Greenberg A.J."/>
            <person name="Griffiths-Jones S."/>
            <person name="Gross S."/>
            <person name="Guigo R."/>
            <person name="Gustafson E.A."/>
            <person name="Haerty W."/>
            <person name="Hahn M.W."/>
            <person name="Halligan D.L."/>
            <person name="Halpern A.L."/>
            <person name="Halter G.M."/>
            <person name="Han M.V."/>
            <person name="Heger A."/>
            <person name="Hillier L."/>
            <person name="Hinrichs A.S."/>
            <person name="Holmes I."/>
            <person name="Hoskins R.A."/>
            <person name="Hubisz M.J."/>
            <person name="Hultmark D."/>
            <person name="Huntley M.A."/>
            <person name="Jaffe D.B."/>
            <person name="Jagadeeshan S."/>
            <person name="Jeck W.R."/>
            <person name="Johnson J."/>
            <person name="Jones C.D."/>
            <person name="Jordan W.C."/>
            <person name="Karpen G.H."/>
            <person name="Kataoka E."/>
            <person name="Keightley P.D."/>
            <person name="Kheradpour P."/>
            <person name="Kirkness E.F."/>
            <person name="Koerich L.B."/>
            <person name="Kristiansen K."/>
            <person name="Kudrna D."/>
            <person name="Kulathinal R.J."/>
            <person name="Kumar S."/>
            <person name="Kwok R."/>
            <person name="Lander E."/>
            <person name="Langley C.H."/>
            <person name="Lapoint R."/>
            <person name="Lazzaro B.P."/>
            <person name="Lee S.J."/>
            <person name="Levesque L."/>
            <person name="Li R."/>
            <person name="Lin C.F."/>
            <person name="Lin M.F."/>
            <person name="Lindblad-Toh K."/>
            <person name="Llopart A."/>
            <person name="Long M."/>
            <person name="Low L."/>
            <person name="Lozovsky E."/>
            <person name="Lu J."/>
            <person name="Luo M."/>
            <person name="Machado C.A."/>
            <person name="Makalowski W."/>
            <person name="Marzo M."/>
            <person name="Matsuda M."/>
            <person name="Matzkin L."/>
            <person name="McAllister B."/>
            <person name="McBride C.S."/>
            <person name="McKernan B."/>
            <person name="McKernan K."/>
            <person name="Mendez-Lago M."/>
            <person name="Minx P."/>
            <person name="Mollenhauer M.U."/>
            <person name="Montooth K."/>
            <person name="Mount S.M."/>
            <person name="Mu X."/>
            <person name="Myers E."/>
            <person name="Negre B."/>
            <person name="Newfeld S."/>
            <person name="Nielsen R."/>
            <person name="Noor M.A."/>
            <person name="O'Grady P."/>
            <person name="Pachter L."/>
            <person name="Papaceit M."/>
            <person name="Parisi M.J."/>
            <person name="Parisi M."/>
            <person name="Parts L."/>
            <person name="Pedersen J.S."/>
            <person name="Pesole G."/>
            <person name="Phillippy A.M."/>
            <person name="Ponting C.P."/>
            <person name="Pop M."/>
            <person name="Porcelli D."/>
            <person name="Powell J.R."/>
            <person name="Prohaska S."/>
            <person name="Pruitt K."/>
            <person name="Puig M."/>
            <person name="Quesneville H."/>
            <person name="Ram K.R."/>
            <person name="Rand D."/>
            <person name="Rasmussen M.D."/>
            <person name="Reed L.K."/>
            <person name="Reenan R."/>
            <person name="Reily A."/>
            <person name="Remington K.A."/>
            <person name="Rieger T.T."/>
            <person name="Ritchie M.G."/>
            <person name="Robin C."/>
            <person name="Rogers Y.H."/>
            <person name="Rohde C."/>
            <person name="Rozas J."/>
            <person name="Rubenfield M.J."/>
            <person name="Ruiz A."/>
            <person name="Russo S."/>
            <person name="Salzberg S.L."/>
            <person name="Sanchez-Gracia A."/>
            <person name="Saranga D.J."/>
            <person name="Sato H."/>
            <person name="Schaeffer S.W."/>
            <person name="Schatz M.C."/>
            <person name="Schlenke T."/>
            <person name="Schwartz R."/>
            <person name="Segarra C."/>
            <person name="Singh R.S."/>
            <person name="Sirot L."/>
            <person name="Sirota M."/>
            <person name="Sisneros N.B."/>
            <person name="Smith C.D."/>
            <person name="Smith T.F."/>
            <person name="Spieth J."/>
            <person name="Stage D.E."/>
            <person name="Stark A."/>
            <person name="Stephan W."/>
            <person name="Strausberg R.L."/>
            <person name="Strempel S."/>
            <person name="Sturgill D."/>
            <person name="Sutton G."/>
            <person name="Sutton G.G."/>
            <person name="Tao W."/>
            <person name="Teichmann S."/>
            <person name="Tobari Y.N."/>
            <person name="Tomimura Y."/>
            <person name="Tsolas J.M."/>
            <person name="Valente V.L."/>
            <person name="Venter E."/>
            <person name="Venter J.C."/>
            <person name="Vicario S."/>
            <person name="Vieira F.G."/>
            <person name="Vilella A.J."/>
            <person name="Villasante A."/>
            <person name="Walenz B."/>
            <person name="Wang J."/>
            <person name="Wasserman M."/>
            <person name="Watts T."/>
            <person name="Wilson D."/>
            <person name="Wilson R.K."/>
            <person name="Wing R.A."/>
            <person name="Wolfner M.F."/>
            <person name="Wong A."/>
            <person name="Wong G.K."/>
            <person name="Wu C.I."/>
            <person name="Wu G."/>
            <person name="Yamamoto D."/>
            <person name="Yang H.P."/>
            <person name="Yang S.P."/>
            <person name="Yorke J.A."/>
            <person name="Yoshida K."/>
            <person name="Zdobnov E."/>
            <person name="Zhang P."/>
            <person name="Zhang Y."/>
            <person name="Zimin A.V."/>
            <person name="Baldwin J."/>
            <person name="Abdouelleil A."/>
            <person name="Abdulkadir J."/>
            <person name="Abebe A."/>
            <person name="Abera B."/>
            <person name="Abreu J."/>
            <person name="Acer S.C."/>
            <person name="Aftuck L."/>
            <person name="Alexander A."/>
            <person name="An P."/>
            <person name="Anderson E."/>
            <person name="Anderson S."/>
            <person name="Arachi H."/>
            <person name="Azer M."/>
            <person name="Bachantsang P."/>
            <person name="Barry A."/>
            <person name="Bayul T."/>
            <person name="Berlin A."/>
            <person name="Bessette D."/>
            <person name="Bloom T."/>
            <person name="Blye J."/>
            <person name="Boguslavskiy L."/>
            <person name="Bonnet C."/>
            <person name="Boukhgalter B."/>
            <person name="Bourzgui I."/>
            <person name="Brown A."/>
            <person name="Cahill P."/>
            <person name="Channer S."/>
            <person name="Cheshatsang Y."/>
            <person name="Chuda L."/>
            <person name="Citroen M."/>
            <person name="Collymore A."/>
            <person name="Cooke P."/>
            <person name="Costello M."/>
            <person name="D'Aco K."/>
            <person name="Daza R."/>
            <person name="De Haan G."/>
            <person name="DeGray S."/>
            <person name="DeMaso C."/>
            <person name="Dhargay N."/>
            <person name="Dooley K."/>
            <person name="Dooley E."/>
            <person name="Doricent M."/>
            <person name="Dorje P."/>
            <person name="Dorjee K."/>
            <person name="Dupes A."/>
            <person name="Elong R."/>
            <person name="Falk J."/>
            <person name="Farina A."/>
            <person name="Faro S."/>
            <person name="Ferguson D."/>
            <person name="Fisher S."/>
            <person name="Foley C.D."/>
            <person name="Franke A."/>
            <person name="Friedrich D."/>
            <person name="Gadbois L."/>
            <person name="Gearin G."/>
            <person name="Gearin C.R."/>
            <person name="Giannoukos G."/>
            <person name="Goode T."/>
            <person name="Graham J."/>
            <person name="Grandbois E."/>
            <person name="Grewal S."/>
            <person name="Gyaltsen K."/>
            <person name="Hafez N."/>
            <person name="Hagos B."/>
            <person name="Hall J."/>
            <person name="Henson C."/>
            <person name="Hollinger A."/>
            <person name="Honan T."/>
            <person name="Huard M.D."/>
            <person name="Hughes L."/>
            <person name="Hurhula B."/>
            <person name="Husby M.E."/>
            <person name="Kamat A."/>
            <person name="Kanga B."/>
            <person name="Kashin S."/>
            <person name="Khazanovich D."/>
            <person name="Kisner P."/>
            <person name="Lance K."/>
            <person name="Lara M."/>
            <person name="Lee W."/>
            <person name="Lennon N."/>
            <person name="Letendre F."/>
            <person name="LeVine R."/>
            <person name="Lipovsky A."/>
            <person name="Liu X."/>
            <person name="Liu J."/>
            <person name="Liu S."/>
            <person name="Lokyitsang T."/>
            <person name="Lokyitsang Y."/>
            <person name="Lubonja R."/>
            <person name="Lui A."/>
            <person name="MacDonald P."/>
            <person name="Magnisalis V."/>
            <person name="Maru K."/>
            <person name="Matthews C."/>
            <person name="McCusker W."/>
            <person name="McDonough S."/>
            <person name="Mehta T."/>
            <person name="Meldrim J."/>
            <person name="Meneus L."/>
            <person name="Mihai O."/>
            <person name="Mihalev A."/>
            <person name="Mihova T."/>
            <person name="Mittelman R."/>
            <person name="Mlenga V."/>
            <person name="Montmayeur A."/>
            <person name="Mulrain L."/>
            <person name="Navidi A."/>
            <person name="Naylor J."/>
            <person name="Negash T."/>
            <person name="Nguyen T."/>
            <person name="Nguyen N."/>
            <person name="Nicol R."/>
            <person name="Norbu C."/>
            <person name="Norbu N."/>
            <person name="Novod N."/>
            <person name="O'Neill B."/>
            <person name="Osman S."/>
            <person name="Markiewicz E."/>
            <person name="Oyono O.L."/>
            <person name="Patti C."/>
            <person name="Phunkhang P."/>
            <person name="Pierre F."/>
            <person name="Priest M."/>
            <person name="Raghuraman S."/>
            <person name="Rege F."/>
            <person name="Reyes R."/>
            <person name="Rise C."/>
            <person name="Rogov P."/>
            <person name="Ross K."/>
            <person name="Ryan E."/>
            <person name="Settipalli S."/>
            <person name="Shea T."/>
            <person name="Sherpa N."/>
            <person name="Shi L."/>
            <person name="Shih D."/>
            <person name="Sparrow T."/>
            <person name="Spaulding J."/>
            <person name="Stalker J."/>
            <person name="Stange-Thomann N."/>
            <person name="Stavropoulos S."/>
            <person name="Stone C."/>
            <person name="Strader C."/>
            <person name="Tesfaye S."/>
            <person name="Thomson T."/>
            <person name="Thoulutsang Y."/>
            <person name="Thoulutsang D."/>
            <person name="Topham K."/>
            <person name="Topping I."/>
            <person name="Tsamla T."/>
            <person name="Vassiliev H."/>
            <person name="Vo A."/>
            <person name="Wangchuk T."/>
            <person name="Wangdi T."/>
            <person name="Weiand M."/>
            <person name="Wilkinson J."/>
            <person name="Wilson A."/>
            <person name="Yadav S."/>
            <person name="Young G."/>
            <person name="Yu Q."/>
            <person name="Zembek L."/>
            <person name="Zhong D."/>
            <person name="Zimmer A."/>
            <person name="Zwirko Z."/>
            <person name="Jaffe D.B."/>
            <person name="Alvarez P."/>
            <person name="Brockman W."/>
            <person name="Butler J."/>
            <person name="Chin C."/>
            <person name="Gnerre S."/>
            <person name="Grabherr M."/>
            <person name="Kleber M."/>
            <person name="Mauceli E."/>
            <person name="MacCallum I."/>
        </authorList>
    </citation>
    <scope>NUCLEOTIDE SEQUENCE [LARGE SCALE GENOMIC DNA]</scope>
    <source>
        <strain evidence="3">Tucson 14030-0811.24</strain>
    </source>
</reference>
<dbReference type="Proteomes" id="UP000007798">
    <property type="component" value="Unassembled WGS sequence"/>
</dbReference>